<evidence type="ECO:0000313" key="2">
    <source>
        <dbReference type="Proteomes" id="UP000235145"/>
    </source>
</evidence>
<evidence type="ECO:0000313" key="1">
    <source>
        <dbReference type="EMBL" id="KAJ0211934.1"/>
    </source>
</evidence>
<organism evidence="1 2">
    <name type="scientific">Lactuca sativa</name>
    <name type="common">Garden lettuce</name>
    <dbReference type="NCBI Taxonomy" id="4236"/>
    <lineage>
        <taxon>Eukaryota</taxon>
        <taxon>Viridiplantae</taxon>
        <taxon>Streptophyta</taxon>
        <taxon>Embryophyta</taxon>
        <taxon>Tracheophyta</taxon>
        <taxon>Spermatophyta</taxon>
        <taxon>Magnoliopsida</taxon>
        <taxon>eudicotyledons</taxon>
        <taxon>Gunneridae</taxon>
        <taxon>Pentapetalae</taxon>
        <taxon>asterids</taxon>
        <taxon>campanulids</taxon>
        <taxon>Asterales</taxon>
        <taxon>Asteraceae</taxon>
        <taxon>Cichorioideae</taxon>
        <taxon>Cichorieae</taxon>
        <taxon>Lactucinae</taxon>
        <taxon>Lactuca</taxon>
    </lineage>
</organism>
<comment type="caution">
    <text evidence="1">The sequence shown here is derived from an EMBL/GenBank/DDBJ whole genome shotgun (WGS) entry which is preliminary data.</text>
</comment>
<dbReference type="EMBL" id="NBSK02000004">
    <property type="protein sequence ID" value="KAJ0211934.1"/>
    <property type="molecule type" value="Genomic_DNA"/>
</dbReference>
<keyword evidence="2" id="KW-1185">Reference proteome</keyword>
<sequence length="226" mass="25009">MGFGEKWRLWIRGCIKSARASVLVNGVPTKEFSMERWVRQGDPLSPFLFVIAMEGLNVALKITCIKGIFKGVQLPNNGPVISHLLYADDALFLGEWCFHVSSGLKVNFNKSKVFGIGSSTSEASHWASSLGREPSCLPFTYLGVPFPSKLTSWKSKNLLFVGRLTLITFVLGNLPTYYLSSLLLLREYLNNWKKLGGPSFGVVQMTLQKSVGSLGIRLQQQSTMGV</sequence>
<dbReference type="AlphaFoldDB" id="A0A9R1VUS4"/>
<accession>A0A9R1VUS4</accession>
<name>A0A9R1VUS4_LACSA</name>
<dbReference type="PANTHER" id="PTHR33116:SF79">
    <property type="entry name" value="REVERSE TRANSCRIPTASE DOMAIN, ZINC FINGER, CCHC-TYPE-RELATED"/>
    <property type="match status" value="1"/>
</dbReference>
<dbReference type="PANTHER" id="PTHR33116">
    <property type="entry name" value="REVERSE TRANSCRIPTASE ZINC-BINDING DOMAIN-CONTAINING PROTEIN-RELATED-RELATED"/>
    <property type="match status" value="1"/>
</dbReference>
<proteinExistence type="predicted"/>
<dbReference type="Proteomes" id="UP000235145">
    <property type="component" value="Unassembled WGS sequence"/>
</dbReference>
<reference evidence="1 2" key="1">
    <citation type="journal article" date="2017" name="Nat. Commun.">
        <title>Genome assembly with in vitro proximity ligation data and whole-genome triplication in lettuce.</title>
        <authorList>
            <person name="Reyes-Chin-Wo S."/>
            <person name="Wang Z."/>
            <person name="Yang X."/>
            <person name="Kozik A."/>
            <person name="Arikit S."/>
            <person name="Song C."/>
            <person name="Xia L."/>
            <person name="Froenicke L."/>
            <person name="Lavelle D.O."/>
            <person name="Truco M.J."/>
            <person name="Xia R."/>
            <person name="Zhu S."/>
            <person name="Xu C."/>
            <person name="Xu H."/>
            <person name="Xu X."/>
            <person name="Cox K."/>
            <person name="Korf I."/>
            <person name="Meyers B.C."/>
            <person name="Michelmore R.W."/>
        </authorList>
    </citation>
    <scope>NUCLEOTIDE SEQUENCE [LARGE SCALE GENOMIC DNA]</scope>
    <source>
        <strain evidence="2">cv. Salinas</strain>
        <tissue evidence="1">Seedlings</tissue>
    </source>
</reference>
<evidence type="ECO:0008006" key="3">
    <source>
        <dbReference type="Google" id="ProtNLM"/>
    </source>
</evidence>
<protein>
    <recommendedName>
        <fullName evidence="3">Reverse transcriptase domain-containing protein</fullName>
    </recommendedName>
</protein>
<gene>
    <name evidence="1" type="ORF">LSAT_V11C400182700</name>
</gene>